<evidence type="ECO:0000256" key="3">
    <source>
        <dbReference type="ARBA" id="ARBA00022729"/>
    </source>
</evidence>
<comment type="similarity">
    <text evidence="2">Belongs to the SusD family.</text>
</comment>
<gene>
    <name evidence="9" type="ORF">H8R26_13770</name>
</gene>
<dbReference type="SUPFAM" id="SSF48452">
    <property type="entry name" value="TPR-like"/>
    <property type="match status" value="1"/>
</dbReference>
<comment type="subcellular location">
    <subcellularLocation>
        <location evidence="1">Cell outer membrane</location>
    </subcellularLocation>
</comment>
<dbReference type="Pfam" id="PF14322">
    <property type="entry name" value="SusD-like_3"/>
    <property type="match status" value="1"/>
</dbReference>
<feature type="chain" id="PRO_5046383237" evidence="6">
    <location>
        <begin position="23"/>
        <end position="489"/>
    </location>
</feature>
<dbReference type="Proteomes" id="UP000621670">
    <property type="component" value="Unassembled WGS sequence"/>
</dbReference>
<sequence length="489" mass="54221">MNHSKLFLKYLFVLLVVLSVQSCSEFLEQEPGSQTSIAEQLSTKNGMLVALNGTYGKLEENVRGERFAVYADLQGGNLKFTPTISGSNRGQITVPINVENVYSFQDQALESNFTPFYDASYAVVNQVNLILENVDQLTDATAIEKNQIKAEALAIRAYAHFLLTLVYSQPISGTGADQLGVVYSTASLSKGIQYPKRETLANTYLKIVADLNAALDNFSNAPSLAGPTNSYFNAINTKALMARVYLSQNNWQNAFDVANDVIQSSGISLVSSENYVAQWEQTNAPLTENLLEFSIPRDSGGEVGGSLSSYFGYFSPTNYNKYVASQDLRNLYETADIRRQLFLEKPLPTLLNGVFVNVNYYFTKKLQDNPGYSAFRLSEVYLIRAEAALALGNRSGAIADINTIRSRAKATLLTATENLEDALLLERRKELCFEGHLFFDLARKRKSIVRTDGCLATTCNLDFPSPKFVLPIPQKNINLNANLQQNETY</sequence>
<feature type="domain" description="RagB/SusD" evidence="7">
    <location>
        <begin position="359"/>
        <end position="489"/>
    </location>
</feature>
<evidence type="ECO:0000256" key="5">
    <source>
        <dbReference type="ARBA" id="ARBA00023237"/>
    </source>
</evidence>
<feature type="domain" description="SusD-like N-terminal" evidence="8">
    <location>
        <begin position="102"/>
        <end position="246"/>
    </location>
</feature>
<evidence type="ECO:0000256" key="1">
    <source>
        <dbReference type="ARBA" id="ARBA00004442"/>
    </source>
</evidence>
<dbReference type="Gene3D" id="2.20.20.130">
    <property type="match status" value="1"/>
</dbReference>
<evidence type="ECO:0000313" key="9">
    <source>
        <dbReference type="EMBL" id="MBC5864493.1"/>
    </source>
</evidence>
<keyword evidence="3 6" id="KW-0732">Signal</keyword>
<dbReference type="Pfam" id="PF07980">
    <property type="entry name" value="SusD_RagB"/>
    <property type="match status" value="1"/>
</dbReference>
<evidence type="ECO:0000259" key="7">
    <source>
        <dbReference type="Pfam" id="PF07980"/>
    </source>
</evidence>
<dbReference type="InterPro" id="IPR011990">
    <property type="entry name" value="TPR-like_helical_dom_sf"/>
</dbReference>
<dbReference type="PROSITE" id="PS51257">
    <property type="entry name" value="PROKAR_LIPOPROTEIN"/>
    <property type="match status" value="1"/>
</dbReference>
<dbReference type="Gene3D" id="1.25.40.390">
    <property type="match status" value="1"/>
</dbReference>
<evidence type="ECO:0000256" key="4">
    <source>
        <dbReference type="ARBA" id="ARBA00023136"/>
    </source>
</evidence>
<keyword evidence="4" id="KW-0472">Membrane</keyword>
<dbReference type="InterPro" id="IPR012944">
    <property type="entry name" value="SusD_RagB_dom"/>
</dbReference>
<keyword evidence="10" id="KW-1185">Reference proteome</keyword>
<dbReference type="Gene3D" id="1.25.40.900">
    <property type="match status" value="1"/>
</dbReference>
<dbReference type="InterPro" id="IPR033985">
    <property type="entry name" value="SusD-like_N"/>
</dbReference>
<organism evidence="9 10">
    <name type="scientific">Flavobacterium turcicum</name>
    <dbReference type="NCBI Taxonomy" id="2764718"/>
    <lineage>
        <taxon>Bacteria</taxon>
        <taxon>Pseudomonadati</taxon>
        <taxon>Bacteroidota</taxon>
        <taxon>Flavobacteriia</taxon>
        <taxon>Flavobacteriales</taxon>
        <taxon>Flavobacteriaceae</taxon>
        <taxon>Flavobacterium</taxon>
    </lineage>
</organism>
<name>A0ABR7JJ11_9FLAO</name>
<evidence type="ECO:0000313" key="10">
    <source>
        <dbReference type="Proteomes" id="UP000621670"/>
    </source>
</evidence>
<dbReference type="CDD" id="cd08977">
    <property type="entry name" value="SusD"/>
    <property type="match status" value="1"/>
</dbReference>
<evidence type="ECO:0000256" key="2">
    <source>
        <dbReference type="ARBA" id="ARBA00006275"/>
    </source>
</evidence>
<evidence type="ECO:0000259" key="8">
    <source>
        <dbReference type="Pfam" id="PF14322"/>
    </source>
</evidence>
<evidence type="ECO:0000256" key="6">
    <source>
        <dbReference type="SAM" id="SignalP"/>
    </source>
</evidence>
<feature type="signal peptide" evidence="6">
    <location>
        <begin position="1"/>
        <end position="22"/>
    </location>
</feature>
<keyword evidence="5" id="KW-0998">Cell outer membrane</keyword>
<reference evidence="9 10" key="1">
    <citation type="submission" date="2020-08" db="EMBL/GenBank/DDBJ databases">
        <title>Description of novel Flavobacterium F-400 isolate.</title>
        <authorList>
            <person name="Saticioglu I."/>
            <person name="Duman M."/>
            <person name="Altun S."/>
        </authorList>
    </citation>
    <scope>NUCLEOTIDE SEQUENCE [LARGE SCALE GENOMIC DNA]</scope>
    <source>
        <strain evidence="9 10">F-400</strain>
    </source>
</reference>
<proteinExistence type="inferred from homology"/>
<comment type="caution">
    <text evidence="9">The sequence shown here is derived from an EMBL/GenBank/DDBJ whole genome shotgun (WGS) entry which is preliminary data.</text>
</comment>
<accession>A0ABR7JJ11</accession>
<protein>
    <submittedName>
        <fullName evidence="9">RagB/SusD family nutrient uptake outer membrane protein</fullName>
    </submittedName>
</protein>
<dbReference type="RefSeq" id="WP_166138719.1">
    <property type="nucleotide sequence ID" value="NZ_JAAOBY010000009.1"/>
</dbReference>
<dbReference type="EMBL" id="JACRUM010000009">
    <property type="protein sequence ID" value="MBC5864493.1"/>
    <property type="molecule type" value="Genomic_DNA"/>
</dbReference>